<evidence type="ECO:0000313" key="2">
    <source>
        <dbReference type="Proteomes" id="UP000448867"/>
    </source>
</evidence>
<dbReference type="AlphaFoldDB" id="A0A7X2M0W2"/>
<name>A0A7X2M0W2_9BACI</name>
<sequence>MLIVVFFLGLISIPFAFLYVLNNGNPYERYLVSKYLPTHLEELGYSDEDILNQSYIETKHSINNSVYHGHYRVVFKDEPHLEYLYGVTRGRKNVVQFCEKEILISGERTTDKNNHSEKNCIGYLDNR</sequence>
<dbReference type="InterPro" id="IPR021486">
    <property type="entry name" value="DUF3139"/>
</dbReference>
<dbReference type="EMBL" id="WKKI01000044">
    <property type="protein sequence ID" value="MRX73747.1"/>
    <property type="molecule type" value="Genomic_DNA"/>
</dbReference>
<accession>A0A7X2M0W2</accession>
<protein>
    <submittedName>
        <fullName evidence="1">DUF3139 domain-containing protein</fullName>
    </submittedName>
</protein>
<gene>
    <name evidence="1" type="ORF">GJU40_16520</name>
</gene>
<dbReference type="Proteomes" id="UP000448867">
    <property type="component" value="Unassembled WGS sequence"/>
</dbReference>
<proteinExistence type="predicted"/>
<reference evidence="1 2" key="1">
    <citation type="submission" date="2019-11" db="EMBL/GenBank/DDBJ databases">
        <title>Bacillus lacus genome.</title>
        <authorList>
            <person name="Allen C.J."/>
            <person name="Newman J.D."/>
        </authorList>
    </citation>
    <scope>NUCLEOTIDE SEQUENCE [LARGE SCALE GENOMIC DNA]</scope>
    <source>
        <strain evidence="1 2">KCTC 33946</strain>
    </source>
</reference>
<dbReference type="Pfam" id="PF11337">
    <property type="entry name" value="DUF3139"/>
    <property type="match status" value="1"/>
</dbReference>
<evidence type="ECO:0000313" key="1">
    <source>
        <dbReference type="EMBL" id="MRX73747.1"/>
    </source>
</evidence>
<keyword evidence="2" id="KW-1185">Reference proteome</keyword>
<comment type="caution">
    <text evidence="1">The sequence shown here is derived from an EMBL/GenBank/DDBJ whole genome shotgun (WGS) entry which is preliminary data.</text>
</comment>
<organism evidence="1 2">
    <name type="scientific">Metabacillus lacus</name>
    <dbReference type="NCBI Taxonomy" id="1983721"/>
    <lineage>
        <taxon>Bacteria</taxon>
        <taxon>Bacillati</taxon>
        <taxon>Bacillota</taxon>
        <taxon>Bacilli</taxon>
        <taxon>Bacillales</taxon>
        <taxon>Bacillaceae</taxon>
        <taxon>Metabacillus</taxon>
    </lineage>
</organism>